<organism evidence="6 7">
    <name type="scientific">Bursaphelenchus okinawaensis</name>
    <dbReference type="NCBI Taxonomy" id="465554"/>
    <lineage>
        <taxon>Eukaryota</taxon>
        <taxon>Metazoa</taxon>
        <taxon>Ecdysozoa</taxon>
        <taxon>Nematoda</taxon>
        <taxon>Chromadorea</taxon>
        <taxon>Rhabditida</taxon>
        <taxon>Tylenchina</taxon>
        <taxon>Tylenchomorpha</taxon>
        <taxon>Aphelenchoidea</taxon>
        <taxon>Aphelenchoididae</taxon>
        <taxon>Bursaphelenchus</taxon>
    </lineage>
</organism>
<dbReference type="OrthoDB" id="1845386at2759"/>
<dbReference type="GO" id="GO:0007040">
    <property type="term" value="P:lysosome organization"/>
    <property type="evidence" value="ECO:0007669"/>
    <property type="project" value="TreeGrafter"/>
</dbReference>
<dbReference type="PANTHER" id="PTHR23323">
    <property type="entry name" value="VACUOLAR PROTEIN SORTING-ASSOCIATED PROTEIN"/>
    <property type="match status" value="1"/>
</dbReference>
<dbReference type="InterPro" id="IPR007810">
    <property type="entry name" value="Pep3/Vps18_beta-prop"/>
</dbReference>
<dbReference type="EMBL" id="CAJFCW020000002">
    <property type="protein sequence ID" value="CAG9097623.1"/>
    <property type="molecule type" value="Genomic_DNA"/>
</dbReference>
<name>A0A811KC40_9BILA</name>
<proteinExistence type="predicted"/>
<comment type="caution">
    <text evidence="6">The sequence shown here is derived from an EMBL/GenBank/DDBJ whole genome shotgun (WGS) entry which is preliminary data.</text>
</comment>
<comment type="subcellular location">
    <subcellularLocation>
        <location evidence="1">Late endosome membrane</location>
        <topology evidence="1">Peripheral membrane protein</topology>
        <orientation evidence="1">Cytoplasmic side</orientation>
    </subcellularLocation>
</comment>
<keyword evidence="4" id="KW-0862">Zinc</keyword>
<protein>
    <recommendedName>
        <fullName evidence="5">Pep3/Vps18 beta-propeller domain-containing protein</fullName>
    </recommendedName>
</protein>
<dbReference type="AlphaFoldDB" id="A0A811KC40"/>
<evidence type="ECO:0000313" key="6">
    <source>
        <dbReference type="EMBL" id="CAD5212799.1"/>
    </source>
</evidence>
<evidence type="ECO:0000313" key="7">
    <source>
        <dbReference type="Proteomes" id="UP000614601"/>
    </source>
</evidence>
<gene>
    <name evidence="6" type="ORF">BOKJ2_LOCUS4600</name>
</gene>
<dbReference type="GO" id="GO:0008333">
    <property type="term" value="P:endosome to lysosome transport"/>
    <property type="evidence" value="ECO:0007669"/>
    <property type="project" value="TreeGrafter"/>
</dbReference>
<dbReference type="GO" id="GO:0030897">
    <property type="term" value="C:HOPS complex"/>
    <property type="evidence" value="ECO:0007669"/>
    <property type="project" value="TreeGrafter"/>
</dbReference>
<evidence type="ECO:0000256" key="3">
    <source>
        <dbReference type="ARBA" id="ARBA00022771"/>
    </source>
</evidence>
<dbReference type="GO" id="GO:0031902">
    <property type="term" value="C:late endosome membrane"/>
    <property type="evidence" value="ECO:0007669"/>
    <property type="project" value="UniProtKB-SubCell"/>
</dbReference>
<dbReference type="Proteomes" id="UP000614601">
    <property type="component" value="Unassembled WGS sequence"/>
</dbReference>
<reference evidence="6" key="1">
    <citation type="submission" date="2020-09" db="EMBL/GenBank/DDBJ databases">
        <authorList>
            <person name="Kikuchi T."/>
        </authorList>
    </citation>
    <scope>NUCLEOTIDE SEQUENCE</scope>
    <source>
        <strain evidence="6">SH1</strain>
    </source>
</reference>
<evidence type="ECO:0000256" key="4">
    <source>
        <dbReference type="ARBA" id="ARBA00022833"/>
    </source>
</evidence>
<evidence type="ECO:0000256" key="1">
    <source>
        <dbReference type="ARBA" id="ARBA00004492"/>
    </source>
</evidence>
<keyword evidence="3" id="KW-0863">Zinc-finger</keyword>
<evidence type="ECO:0000256" key="2">
    <source>
        <dbReference type="ARBA" id="ARBA00022723"/>
    </source>
</evidence>
<keyword evidence="7" id="KW-1185">Reference proteome</keyword>
<dbReference type="GO" id="GO:0006904">
    <property type="term" value="P:vesicle docking involved in exocytosis"/>
    <property type="evidence" value="ECO:0007669"/>
    <property type="project" value="TreeGrafter"/>
</dbReference>
<accession>A0A811KC40</accession>
<dbReference type="GO" id="GO:0030674">
    <property type="term" value="F:protein-macromolecule adaptor activity"/>
    <property type="evidence" value="ECO:0007669"/>
    <property type="project" value="TreeGrafter"/>
</dbReference>
<feature type="domain" description="Pep3/Vps18 beta-propeller" evidence="5">
    <location>
        <begin position="9"/>
        <end position="372"/>
    </location>
</feature>
<dbReference type="Proteomes" id="UP000783686">
    <property type="component" value="Unassembled WGS sequence"/>
</dbReference>
<dbReference type="GO" id="GO:0048284">
    <property type="term" value="P:organelle fusion"/>
    <property type="evidence" value="ECO:0007669"/>
    <property type="project" value="TreeGrafter"/>
</dbReference>
<dbReference type="GO" id="GO:0007032">
    <property type="term" value="P:endosome organization"/>
    <property type="evidence" value="ECO:0007669"/>
    <property type="project" value="TreeGrafter"/>
</dbReference>
<evidence type="ECO:0000259" key="5">
    <source>
        <dbReference type="Pfam" id="PF05131"/>
    </source>
</evidence>
<sequence>MASKHQVEPLFVKHNIKINLKKPISHCKIQNGVVLLGQQGQTLQHIRIQTGKFTDIPLNLASNDRIAYIHLDFRGSHALVSTELGENFYMNMKTVALKPLRRLKGHVISAVGFNSEKATDQETSFIVLGTNKGQLLETNIASSGTVSYLKVLSSTLVENAIISNVHITPYSLDNDLSWLLIVCTPGRLYCIPGTLNVDAMEKEVAQPVVGTVWSSVLVEQQSAVLQSFFSSKSNPRYHSLGDQKQEKPSGVVIFPTCVEQISLPERYCWLAAEGFSLGHFENSKMDGFDIINEDWFRKHDLCEGRYNYPLNVALSEYHIFLVYANKFLAMSILDQKIAFEDVFTDSSNVLGMCRDATSQLVWVFTETGLFNYRPDRETRDVWKILVERNEFSKARKIAKQMSDKRPYQVVLKKEADKFLQDNNFVAAAELLAQSTEPFENTVLKFLKNSNSRDSRNGLKRYLELKLEALDKRVREQYLQC</sequence>
<dbReference type="GO" id="GO:0008270">
    <property type="term" value="F:zinc ion binding"/>
    <property type="evidence" value="ECO:0007669"/>
    <property type="project" value="UniProtKB-KW"/>
</dbReference>
<dbReference type="Pfam" id="PF05131">
    <property type="entry name" value="Pep3_Vps18"/>
    <property type="match status" value="1"/>
</dbReference>
<keyword evidence="2" id="KW-0479">Metal-binding</keyword>
<dbReference type="PANTHER" id="PTHR23323:SF26">
    <property type="entry name" value="VACUOLAR PROTEIN SORTING-ASSOCIATED PROTEIN 18 HOMOLOG"/>
    <property type="match status" value="1"/>
</dbReference>
<dbReference type="EMBL" id="CAJFDH010000002">
    <property type="protein sequence ID" value="CAD5212799.1"/>
    <property type="molecule type" value="Genomic_DNA"/>
</dbReference>